<dbReference type="Proteomes" id="UP000000437">
    <property type="component" value="Chromosome 7"/>
</dbReference>
<reference evidence="2" key="1">
    <citation type="submission" date="2025-08" db="UniProtKB">
        <authorList>
            <consortium name="RefSeq"/>
        </authorList>
    </citation>
    <scope>IDENTIFICATION</scope>
    <source>
        <strain evidence="2">Tuebingen</strain>
        <tissue evidence="2">Fibroblasts and whole tissue</tissue>
    </source>
</reference>
<evidence type="ECO:0000313" key="2">
    <source>
        <dbReference type="RefSeq" id="XP_073764293.1"/>
    </source>
</evidence>
<protein>
    <submittedName>
        <fullName evidence="2">Uncharacterized protein si:dkey-28a3.2 isoform X3</fullName>
    </submittedName>
</protein>
<accession>A0AC58G3K0</accession>
<keyword evidence="1" id="KW-1185">Reference proteome</keyword>
<organism evidence="1 2">
    <name type="scientific">Danio rerio</name>
    <name type="common">Zebrafish</name>
    <name type="synonym">Brachydanio rerio</name>
    <dbReference type="NCBI Taxonomy" id="7955"/>
    <lineage>
        <taxon>Eukaryota</taxon>
        <taxon>Metazoa</taxon>
        <taxon>Chordata</taxon>
        <taxon>Craniata</taxon>
        <taxon>Vertebrata</taxon>
        <taxon>Euteleostomi</taxon>
        <taxon>Actinopterygii</taxon>
        <taxon>Neopterygii</taxon>
        <taxon>Teleostei</taxon>
        <taxon>Ostariophysi</taxon>
        <taxon>Cypriniformes</taxon>
        <taxon>Danionidae</taxon>
        <taxon>Danioninae</taxon>
        <taxon>Danio</taxon>
    </lineage>
</organism>
<gene>
    <name evidence="2" type="primary">si:dkey-28a3.2</name>
</gene>
<name>A0AC58G3K0_DANRE</name>
<evidence type="ECO:0000313" key="1">
    <source>
        <dbReference type="Proteomes" id="UP000000437"/>
    </source>
</evidence>
<dbReference type="RefSeq" id="XP_073764293.1">
    <property type="nucleotide sequence ID" value="XM_073908192.1"/>
</dbReference>
<proteinExistence type="predicted"/>
<sequence length="226" mass="25836">MRDISQDTSTCRLFPCQKRARRCTKPVAGLQTQSSNKSRTNRSQITATPNPQEDSEEVIRRRRMQWRIKKQEQRARKAESERKLHQMMATPHSQATQGQNTSSFCSAVVQSKNSENPNCSDVSCQTALKEEESSFALNAATERHLSQAQWRNVYLMDLDPVIPLLVCMVCGEQQYSVSVEGVKAHIEEVHPHTLSLGDLEHRGILNAWDKQVALREHFITHQLQQQ</sequence>